<reference evidence="1 2" key="1">
    <citation type="journal article" date="2015" name="Sci. Rep.">
        <title>The power of single molecule real-time sequencing technology in the de novo assembly of a eukaryotic genome.</title>
        <authorList>
            <person name="Sakai H."/>
            <person name="Naito K."/>
            <person name="Ogiso-Tanaka E."/>
            <person name="Takahashi Y."/>
            <person name="Iseki K."/>
            <person name="Muto C."/>
            <person name="Satou K."/>
            <person name="Teruya K."/>
            <person name="Shiroma A."/>
            <person name="Shimoji M."/>
            <person name="Hirano T."/>
            <person name="Itoh T."/>
            <person name="Kaga A."/>
            <person name="Tomooka N."/>
        </authorList>
    </citation>
    <scope>NUCLEOTIDE SEQUENCE [LARGE SCALE GENOMIC DNA]</scope>
    <source>
        <strain evidence="2">cv. Shumari</strain>
    </source>
</reference>
<proteinExistence type="predicted"/>
<gene>
    <name evidence="1" type="primary">Vigan.09G074400</name>
    <name evidence="1" type="ORF">VIGAN_09074400</name>
</gene>
<organism evidence="1 2">
    <name type="scientific">Vigna angularis var. angularis</name>
    <dbReference type="NCBI Taxonomy" id="157739"/>
    <lineage>
        <taxon>Eukaryota</taxon>
        <taxon>Viridiplantae</taxon>
        <taxon>Streptophyta</taxon>
        <taxon>Embryophyta</taxon>
        <taxon>Tracheophyta</taxon>
        <taxon>Spermatophyta</taxon>
        <taxon>Magnoliopsida</taxon>
        <taxon>eudicotyledons</taxon>
        <taxon>Gunneridae</taxon>
        <taxon>Pentapetalae</taxon>
        <taxon>rosids</taxon>
        <taxon>fabids</taxon>
        <taxon>Fabales</taxon>
        <taxon>Fabaceae</taxon>
        <taxon>Papilionoideae</taxon>
        <taxon>50 kb inversion clade</taxon>
        <taxon>NPAAA clade</taxon>
        <taxon>indigoferoid/millettioid clade</taxon>
        <taxon>Phaseoleae</taxon>
        <taxon>Vigna</taxon>
    </lineage>
</organism>
<evidence type="ECO:0000313" key="2">
    <source>
        <dbReference type="Proteomes" id="UP000291084"/>
    </source>
</evidence>
<dbReference type="EMBL" id="AP015042">
    <property type="protein sequence ID" value="BAT97333.1"/>
    <property type="molecule type" value="Genomic_DNA"/>
</dbReference>
<dbReference type="PROSITE" id="PS00284">
    <property type="entry name" value="SERPIN"/>
    <property type="match status" value="1"/>
</dbReference>
<dbReference type="AlphaFoldDB" id="A0A0S3SWV0"/>
<dbReference type="Proteomes" id="UP000291084">
    <property type="component" value="Chromosome 9"/>
</dbReference>
<name>A0A0S3SWV0_PHAAN</name>
<keyword evidence="2" id="KW-1185">Reference proteome</keyword>
<dbReference type="InterPro" id="IPR023795">
    <property type="entry name" value="Serpin_CS"/>
</dbReference>
<evidence type="ECO:0000313" key="1">
    <source>
        <dbReference type="EMBL" id="BAT97333.1"/>
    </source>
</evidence>
<accession>A0A0S3SWV0</accession>
<sequence>MVKINHPFIYSLFFNLMKIGSTINISLYNGTCNYKLSITINSPSILDHKENICPICNVPATHKECRLPPQITTRLSSVLYPYSNTFEENFPEGHPSQNYSTDHHQAFQCALSLLEHFRGKLPRRSPIPELLQGKHA</sequence>
<protein>
    <submittedName>
        <fullName evidence="1">Uncharacterized protein</fullName>
    </submittedName>
</protein>